<accession>H3ZNA8</accession>
<evidence type="ECO:0000313" key="6">
    <source>
        <dbReference type="EMBL" id="EHR78532.1"/>
    </source>
</evidence>
<dbReference type="InterPro" id="IPR050492">
    <property type="entry name" value="Bact_metal-bind_prot9"/>
</dbReference>
<sequence length="330" mass="36618">MKRMVLLFVLILLLAPLTTAQEKPLVVTSIAPIAEILREAFGDTVQVEYLVPLGVDPHQYQLTPEQIKEIQRADVIVTIGHLPAEEKIEELKREGILKGKVLGIEDYQRYGFRYLPERWYNNKYNPHGIWLDPYNVLAIAEAVKDALANSPAYTSLDSRFSEFEAKLEGIVLAYQKLGLEGKKALIELPSQQYTLEWMGIIGVDSIKPEEEVPAKSVDELLTVAKTVDVIVYSEESPEPLKSAALELSKRTGVPAVKVSVMWSGRNYTEVLAQNSANIASAFRSCAPEQGQTFQQTNLNTTYILLALVVGITLGTALGVIIKSKRAHSLL</sequence>
<gene>
    <name evidence="6" type="ORF">OCC_11337</name>
</gene>
<dbReference type="PANTHER" id="PTHR42953:SF1">
    <property type="entry name" value="METAL-BINDING PROTEIN HI_0362-RELATED"/>
    <property type="match status" value="1"/>
</dbReference>
<keyword evidence="4" id="KW-0732">Signal</keyword>
<evidence type="ECO:0000256" key="5">
    <source>
        <dbReference type="SAM" id="Phobius"/>
    </source>
</evidence>
<protein>
    <submittedName>
        <fullName evidence="6">ABC transporter substrate-binding protein</fullName>
    </submittedName>
</protein>
<evidence type="ECO:0000256" key="4">
    <source>
        <dbReference type="ARBA" id="ARBA00022729"/>
    </source>
</evidence>
<keyword evidence="2" id="KW-0813">Transport</keyword>
<dbReference type="PANTHER" id="PTHR42953">
    <property type="entry name" value="HIGH-AFFINITY ZINC UPTAKE SYSTEM PROTEIN ZNUA-RELATED"/>
    <property type="match status" value="1"/>
</dbReference>
<keyword evidence="5" id="KW-0472">Membrane</keyword>
<dbReference type="GeneID" id="16549151"/>
<dbReference type="Proteomes" id="UP000015502">
    <property type="component" value="Chromosome"/>
</dbReference>
<dbReference type="SUPFAM" id="SSF53807">
    <property type="entry name" value="Helical backbone' metal receptor"/>
    <property type="match status" value="1"/>
</dbReference>
<proteinExistence type="predicted"/>
<reference evidence="6 7" key="1">
    <citation type="journal article" date="2012" name="J. Bacteriol.">
        <title>Genome sequence of the model hyperthermophilic archaeon Thermococcus litoralis NS-C.</title>
        <authorList>
            <person name="Gardner A.F."/>
            <person name="Kumar S."/>
            <person name="Perler F.B."/>
        </authorList>
    </citation>
    <scope>NUCLEOTIDE SEQUENCE [LARGE SCALE GENOMIC DNA]</scope>
    <source>
        <strain evidence="7">ATCC 51850 / DSM 5473 / JCM 8560 / NS-C</strain>
    </source>
</reference>
<dbReference type="HOGENOM" id="CLU_067263_0_0_2"/>
<evidence type="ECO:0000256" key="1">
    <source>
        <dbReference type="ARBA" id="ARBA00004196"/>
    </source>
</evidence>
<keyword evidence="7" id="KW-1185">Reference proteome</keyword>
<dbReference type="RefSeq" id="WP_004068174.1">
    <property type="nucleotide sequence ID" value="NC_022084.1"/>
</dbReference>
<keyword evidence="3" id="KW-0479">Metal-binding</keyword>
<dbReference type="KEGG" id="tlt:OCC_11337"/>
<evidence type="ECO:0000256" key="2">
    <source>
        <dbReference type="ARBA" id="ARBA00022448"/>
    </source>
</evidence>
<keyword evidence="5" id="KW-0812">Transmembrane</keyword>
<dbReference type="STRING" id="523849.OCC_11337"/>
<dbReference type="PaxDb" id="523849-OCC_11337"/>
<dbReference type="OrthoDB" id="50488at2157"/>
<dbReference type="InterPro" id="IPR006127">
    <property type="entry name" value="ZnuA-like"/>
</dbReference>
<name>H3ZNA8_THELN</name>
<dbReference type="Pfam" id="PF01297">
    <property type="entry name" value="ZnuA"/>
    <property type="match status" value="1"/>
</dbReference>
<feature type="transmembrane region" description="Helical" evidence="5">
    <location>
        <begin position="302"/>
        <end position="321"/>
    </location>
</feature>
<comment type="subcellular location">
    <subcellularLocation>
        <location evidence="1">Cell envelope</location>
    </subcellularLocation>
</comment>
<dbReference type="GO" id="GO:0046872">
    <property type="term" value="F:metal ion binding"/>
    <property type="evidence" value="ECO:0007669"/>
    <property type="project" value="UniProtKB-KW"/>
</dbReference>
<dbReference type="AlphaFoldDB" id="H3ZNA8"/>
<keyword evidence="5" id="KW-1133">Transmembrane helix</keyword>
<organism evidence="6 7">
    <name type="scientific">Thermococcus litoralis (strain ATCC 51850 / DSM 5473 / JCM 8560 / NS-C)</name>
    <dbReference type="NCBI Taxonomy" id="523849"/>
    <lineage>
        <taxon>Archaea</taxon>
        <taxon>Methanobacteriati</taxon>
        <taxon>Methanobacteriota</taxon>
        <taxon>Thermococci</taxon>
        <taxon>Thermococcales</taxon>
        <taxon>Thermococcaceae</taxon>
        <taxon>Thermococcus</taxon>
    </lineage>
</organism>
<dbReference type="EMBL" id="CP006670">
    <property type="protein sequence ID" value="EHR78532.1"/>
    <property type="molecule type" value="Genomic_DNA"/>
</dbReference>
<dbReference type="GO" id="GO:0030001">
    <property type="term" value="P:metal ion transport"/>
    <property type="evidence" value="ECO:0007669"/>
    <property type="project" value="InterPro"/>
</dbReference>
<dbReference type="Gene3D" id="3.40.50.1980">
    <property type="entry name" value="Nitrogenase molybdenum iron protein domain"/>
    <property type="match status" value="1"/>
</dbReference>
<evidence type="ECO:0000313" key="7">
    <source>
        <dbReference type="Proteomes" id="UP000015502"/>
    </source>
</evidence>
<evidence type="ECO:0000256" key="3">
    <source>
        <dbReference type="ARBA" id="ARBA00022723"/>
    </source>
</evidence>